<dbReference type="Proteomes" id="UP000631114">
    <property type="component" value="Unassembled WGS sequence"/>
</dbReference>
<dbReference type="InterPro" id="IPR001480">
    <property type="entry name" value="Bulb-type_lectin_dom"/>
</dbReference>
<dbReference type="SMART" id="SM00108">
    <property type="entry name" value="B_lectin"/>
    <property type="match status" value="1"/>
</dbReference>
<feature type="chain" id="PRO_5032944982" description="Bulb-type lectin domain-containing protein" evidence="1">
    <location>
        <begin position="24"/>
        <end position="139"/>
    </location>
</feature>
<dbReference type="PROSITE" id="PS50927">
    <property type="entry name" value="BULB_LECTIN"/>
    <property type="match status" value="1"/>
</dbReference>
<dbReference type="Gene3D" id="2.90.10.10">
    <property type="entry name" value="Bulb-type lectin domain"/>
    <property type="match status" value="1"/>
</dbReference>
<keyword evidence="4" id="KW-1185">Reference proteome</keyword>
<evidence type="ECO:0000256" key="1">
    <source>
        <dbReference type="SAM" id="SignalP"/>
    </source>
</evidence>
<sequence>MARKFNLLAALLLVFLSINGAVSEDLLFSGETLNANEFIENGPYRFIMQGDCNLVLYMNRNRALWNSATNGRGTSCRATLQNNGNLVILSGPGNDVVWNSGSARGPNSYRLIVQGDGNVVIYGAALWATNTVQSRRRLL</sequence>
<comment type="caution">
    <text evidence="3">The sequence shown here is derived from an EMBL/GenBank/DDBJ whole genome shotgun (WGS) entry which is preliminary data.</text>
</comment>
<dbReference type="AlphaFoldDB" id="A0A835M2F1"/>
<organism evidence="3 4">
    <name type="scientific">Coptis chinensis</name>
    <dbReference type="NCBI Taxonomy" id="261450"/>
    <lineage>
        <taxon>Eukaryota</taxon>
        <taxon>Viridiplantae</taxon>
        <taxon>Streptophyta</taxon>
        <taxon>Embryophyta</taxon>
        <taxon>Tracheophyta</taxon>
        <taxon>Spermatophyta</taxon>
        <taxon>Magnoliopsida</taxon>
        <taxon>Ranunculales</taxon>
        <taxon>Ranunculaceae</taxon>
        <taxon>Coptidoideae</taxon>
        <taxon>Coptis</taxon>
    </lineage>
</organism>
<dbReference type="CDD" id="cd00028">
    <property type="entry name" value="B_lectin"/>
    <property type="match status" value="1"/>
</dbReference>
<dbReference type="OrthoDB" id="758731at2759"/>
<evidence type="ECO:0000313" key="4">
    <source>
        <dbReference type="Proteomes" id="UP000631114"/>
    </source>
</evidence>
<feature type="signal peptide" evidence="1">
    <location>
        <begin position="1"/>
        <end position="23"/>
    </location>
</feature>
<protein>
    <recommendedName>
        <fullName evidence="2">Bulb-type lectin domain-containing protein</fullName>
    </recommendedName>
</protein>
<feature type="domain" description="Bulb-type lectin" evidence="2">
    <location>
        <begin position="24"/>
        <end position="134"/>
    </location>
</feature>
<dbReference type="SUPFAM" id="SSF51110">
    <property type="entry name" value="alpha-D-mannose-specific plant lectins"/>
    <property type="match status" value="1"/>
</dbReference>
<name>A0A835M2F1_9MAGN</name>
<dbReference type="InterPro" id="IPR036426">
    <property type="entry name" value="Bulb-type_lectin_dom_sf"/>
</dbReference>
<keyword evidence="1" id="KW-0732">Signal</keyword>
<proteinExistence type="predicted"/>
<accession>A0A835M2F1</accession>
<reference evidence="3 4" key="1">
    <citation type="submission" date="2020-10" db="EMBL/GenBank/DDBJ databases">
        <title>The Coptis chinensis genome and diversification of protoberbering-type alkaloids.</title>
        <authorList>
            <person name="Wang B."/>
            <person name="Shu S."/>
            <person name="Song C."/>
            <person name="Liu Y."/>
        </authorList>
    </citation>
    <scope>NUCLEOTIDE SEQUENCE [LARGE SCALE GENOMIC DNA]</scope>
    <source>
        <strain evidence="3">HL-2020</strain>
        <tissue evidence="3">Leaf</tissue>
    </source>
</reference>
<dbReference type="EMBL" id="JADFTS010000003">
    <property type="protein sequence ID" value="KAF9616540.1"/>
    <property type="molecule type" value="Genomic_DNA"/>
</dbReference>
<evidence type="ECO:0000259" key="2">
    <source>
        <dbReference type="PROSITE" id="PS50927"/>
    </source>
</evidence>
<evidence type="ECO:0000313" key="3">
    <source>
        <dbReference type="EMBL" id="KAF9616540.1"/>
    </source>
</evidence>
<gene>
    <name evidence="3" type="ORF">IFM89_030001</name>
</gene>